<gene>
    <name evidence="4" type="ORF">NYPRO_LOCUS6364</name>
</gene>
<evidence type="ECO:0000256" key="2">
    <source>
        <dbReference type="ARBA" id="ARBA00022540"/>
    </source>
</evidence>
<dbReference type="InterPro" id="IPR016650">
    <property type="entry name" value="eIF3e"/>
</dbReference>
<evidence type="ECO:0000256" key="3">
    <source>
        <dbReference type="ARBA" id="ARBA00022917"/>
    </source>
</evidence>
<keyword evidence="5" id="KW-1185">Reference proteome</keyword>
<keyword evidence="1" id="KW-0963">Cytoplasm</keyword>
<dbReference type="Proteomes" id="UP000645828">
    <property type="component" value="Unassembled WGS sequence"/>
</dbReference>
<name>A0A811YAB2_NYCPR</name>
<organism evidence="4 5">
    <name type="scientific">Nyctereutes procyonoides</name>
    <name type="common">Raccoon dog</name>
    <name type="synonym">Canis procyonoides</name>
    <dbReference type="NCBI Taxonomy" id="34880"/>
    <lineage>
        <taxon>Eukaryota</taxon>
        <taxon>Metazoa</taxon>
        <taxon>Chordata</taxon>
        <taxon>Craniata</taxon>
        <taxon>Vertebrata</taxon>
        <taxon>Euteleostomi</taxon>
        <taxon>Mammalia</taxon>
        <taxon>Eutheria</taxon>
        <taxon>Laurasiatheria</taxon>
        <taxon>Carnivora</taxon>
        <taxon>Caniformia</taxon>
        <taxon>Canidae</taxon>
        <taxon>Nyctereutes</taxon>
    </lineage>
</organism>
<keyword evidence="2" id="KW-0396">Initiation factor</keyword>
<reference evidence="4" key="1">
    <citation type="submission" date="2020-12" db="EMBL/GenBank/DDBJ databases">
        <authorList>
            <consortium name="Molecular Ecology Group"/>
        </authorList>
    </citation>
    <scope>NUCLEOTIDE SEQUENCE</scope>
    <source>
        <strain evidence="4">TBG_1078</strain>
    </source>
</reference>
<comment type="caution">
    <text evidence="4">The sequence shown here is derived from an EMBL/GenBank/DDBJ whole genome shotgun (WGS) entry which is preliminary data.</text>
</comment>
<dbReference type="GO" id="GO:0003743">
    <property type="term" value="F:translation initiation factor activity"/>
    <property type="evidence" value="ECO:0007669"/>
    <property type="project" value="UniProtKB-KW"/>
</dbReference>
<keyword evidence="3" id="KW-0648">Protein biosynthesis</keyword>
<dbReference type="AlphaFoldDB" id="A0A811YAB2"/>
<dbReference type="Pfam" id="PF21357">
    <property type="entry name" value="EIF3E_C"/>
    <property type="match status" value="1"/>
</dbReference>
<accession>A0A811YAB2</accession>
<evidence type="ECO:0000313" key="4">
    <source>
        <dbReference type="EMBL" id="CAD7673569.1"/>
    </source>
</evidence>
<dbReference type="EMBL" id="CAJHUB010000671">
    <property type="protein sequence ID" value="CAD7673569.1"/>
    <property type="molecule type" value="Genomic_DNA"/>
</dbReference>
<dbReference type="PANTHER" id="PTHR10317">
    <property type="entry name" value="EUKARYOTIC TRANSLATION INITIATION FACTOR 3 SUBUNIT E"/>
    <property type="match status" value="1"/>
</dbReference>
<proteinExistence type="predicted"/>
<evidence type="ECO:0000256" key="1">
    <source>
        <dbReference type="ARBA" id="ARBA00022490"/>
    </source>
</evidence>
<sequence length="337" mass="39313">MYSNSYRSLLQIKKGKNKKRTSAVAQLKQLQAESGPVMMMFDPETTRKMPSTRDGRMLVDSLEDFRQECLDTSHRYEKFQYECGHVFTWTCKGMTCWNVFTSLEFHSGENWPEILMWNWDASMEDLTGSPFKPLRQQTWLIHWSWFVFFTHPKGHDNFIDLFLYQPQCLDVIQMMCPLILHHLTTPTITNKTSENPNGYPVTKLVECLSVNFGFSRAQEKLRDCESVLMNDFLVAYFEDFTENAPLIILETFYSPTKEAERWLINVIINARLGAKTDSKLGHVVMGDKTISPYQQVMEKTRSLSFRSQMFAMNIEKKLNQNSRSEAPNWAAQDSGFY</sequence>
<protein>
    <submittedName>
        <fullName evidence="4">(raccoon dog) hypothetical protein</fullName>
    </submittedName>
</protein>
<evidence type="ECO:0000313" key="5">
    <source>
        <dbReference type="Proteomes" id="UP000645828"/>
    </source>
</evidence>
<dbReference type="GO" id="GO:0005852">
    <property type="term" value="C:eukaryotic translation initiation factor 3 complex"/>
    <property type="evidence" value="ECO:0007669"/>
    <property type="project" value="InterPro"/>
</dbReference>